<keyword evidence="8" id="KW-1185">Reference proteome</keyword>
<dbReference type="STRING" id="1503961.SAMN05421736_1125"/>
<dbReference type="PANTHER" id="PTHR43077">
    <property type="entry name" value="TRANSPORT PERMEASE YVFS-RELATED"/>
    <property type="match status" value="1"/>
</dbReference>
<dbReference type="PANTHER" id="PTHR43077:SF10">
    <property type="entry name" value="TRANSPORT PERMEASE PROTEIN"/>
    <property type="match status" value="1"/>
</dbReference>
<feature type="domain" description="ABC-2 type transporter transmembrane" evidence="6">
    <location>
        <begin position="21"/>
        <end position="419"/>
    </location>
</feature>
<dbReference type="AlphaFoldDB" id="A0A1H3STB3"/>
<proteinExistence type="predicted"/>
<protein>
    <submittedName>
        <fullName evidence="7">ABC-2 type transport system permease protein</fullName>
    </submittedName>
</protein>
<evidence type="ECO:0000313" key="8">
    <source>
        <dbReference type="Proteomes" id="UP000198935"/>
    </source>
</evidence>
<keyword evidence="4 5" id="KW-0472">Membrane</keyword>
<comment type="subcellular location">
    <subcellularLocation>
        <location evidence="1">Membrane</location>
        <topology evidence="1">Multi-pass membrane protein</topology>
    </subcellularLocation>
</comment>
<feature type="transmembrane region" description="Helical" evidence="5">
    <location>
        <begin position="343"/>
        <end position="363"/>
    </location>
</feature>
<dbReference type="GO" id="GO:0140359">
    <property type="term" value="F:ABC-type transporter activity"/>
    <property type="evidence" value="ECO:0007669"/>
    <property type="project" value="InterPro"/>
</dbReference>
<sequence>MGTFLKKDMLVLVRDKTELTILLAMPFILMVILGFALRGLLGGDTEALHMPVAVVQLDDEQRGTEQFVDELDSIGLPPEVMAELEMTAAELRPYSLLENILTSDNMSDMLEPVLLDASEAEQALKNGEVAAVLTVPENFTYHALQKMLLDIGSGSELHISVSEYGSLSASLFHEIIDRFVHTLNFETAVSKASGDMATTSAEQEEMAAAADIGGIETVSAREPVSSFQYYTIAMAVMFVLYVATAIGQKAYVERQQHVFSRILLSDRHPLAYLGGKFVSATVIAFCQIVILFVLSSLIFRSFASETVAFWFGMAVISFVLSICVGGVAALLTSLTIRFNNNAVTIVFSAGIVSLLAFVGGSFMPVSEMAEFLGVIGRWTPNGAALSAYIQWMQGADAKLLLEPMTRIAVIAVVLLSASVFIFPRRRSI</sequence>
<dbReference type="InterPro" id="IPR051328">
    <property type="entry name" value="T7SS_ABC-Transporter"/>
</dbReference>
<feature type="transmembrane region" description="Helical" evidence="5">
    <location>
        <begin position="404"/>
        <end position="422"/>
    </location>
</feature>
<keyword evidence="3 5" id="KW-1133">Transmembrane helix</keyword>
<accession>A0A1H3STB3</accession>
<feature type="transmembrane region" description="Helical" evidence="5">
    <location>
        <begin position="227"/>
        <end position="247"/>
    </location>
</feature>
<dbReference type="Proteomes" id="UP000198935">
    <property type="component" value="Unassembled WGS sequence"/>
</dbReference>
<feature type="transmembrane region" description="Helical" evidence="5">
    <location>
        <begin position="308"/>
        <end position="331"/>
    </location>
</feature>
<evidence type="ECO:0000256" key="5">
    <source>
        <dbReference type="SAM" id="Phobius"/>
    </source>
</evidence>
<keyword evidence="2 5" id="KW-0812">Transmembrane</keyword>
<dbReference type="Pfam" id="PF12698">
    <property type="entry name" value="ABC2_membrane_3"/>
    <property type="match status" value="1"/>
</dbReference>
<evidence type="ECO:0000256" key="1">
    <source>
        <dbReference type="ARBA" id="ARBA00004141"/>
    </source>
</evidence>
<dbReference type="InterPro" id="IPR013525">
    <property type="entry name" value="ABC2_TM"/>
</dbReference>
<dbReference type="OrthoDB" id="3078158at2"/>
<evidence type="ECO:0000256" key="2">
    <source>
        <dbReference type="ARBA" id="ARBA00022692"/>
    </source>
</evidence>
<organism evidence="7 8">
    <name type="scientific">Evansella caseinilytica</name>
    <dbReference type="NCBI Taxonomy" id="1503961"/>
    <lineage>
        <taxon>Bacteria</taxon>
        <taxon>Bacillati</taxon>
        <taxon>Bacillota</taxon>
        <taxon>Bacilli</taxon>
        <taxon>Bacillales</taxon>
        <taxon>Bacillaceae</taxon>
        <taxon>Evansella</taxon>
    </lineage>
</organism>
<evidence type="ECO:0000256" key="3">
    <source>
        <dbReference type="ARBA" id="ARBA00022989"/>
    </source>
</evidence>
<reference evidence="8" key="1">
    <citation type="submission" date="2016-10" db="EMBL/GenBank/DDBJ databases">
        <authorList>
            <person name="Varghese N."/>
            <person name="Submissions S."/>
        </authorList>
    </citation>
    <scope>NUCLEOTIDE SEQUENCE [LARGE SCALE GENOMIC DNA]</scope>
    <source>
        <strain evidence="8">SP</strain>
    </source>
</reference>
<evidence type="ECO:0000256" key="4">
    <source>
        <dbReference type="ARBA" id="ARBA00023136"/>
    </source>
</evidence>
<evidence type="ECO:0000313" key="7">
    <source>
        <dbReference type="EMBL" id="SDZ40957.1"/>
    </source>
</evidence>
<dbReference type="EMBL" id="FNPI01000012">
    <property type="protein sequence ID" value="SDZ40957.1"/>
    <property type="molecule type" value="Genomic_DNA"/>
</dbReference>
<gene>
    <name evidence="7" type="ORF">SAMN05421736_1125</name>
</gene>
<evidence type="ECO:0000259" key="6">
    <source>
        <dbReference type="Pfam" id="PF12698"/>
    </source>
</evidence>
<dbReference type="GO" id="GO:0016020">
    <property type="term" value="C:membrane"/>
    <property type="evidence" value="ECO:0007669"/>
    <property type="project" value="UniProtKB-SubCell"/>
</dbReference>
<name>A0A1H3STB3_9BACI</name>
<feature type="transmembrane region" description="Helical" evidence="5">
    <location>
        <begin position="277"/>
        <end position="302"/>
    </location>
</feature>
<feature type="transmembrane region" description="Helical" evidence="5">
    <location>
        <begin position="21"/>
        <end position="41"/>
    </location>
</feature>